<gene>
    <name evidence="2" type="ORF">SAMN05421805_13816</name>
</gene>
<proteinExistence type="predicted"/>
<dbReference type="Proteomes" id="UP000199398">
    <property type="component" value="Unassembled WGS sequence"/>
</dbReference>
<dbReference type="EMBL" id="FOUP01000038">
    <property type="protein sequence ID" value="SFP06374.1"/>
    <property type="molecule type" value="Genomic_DNA"/>
</dbReference>
<protein>
    <submittedName>
        <fullName evidence="2">Solute:Na+ symporter, SSS family</fullName>
    </submittedName>
</protein>
<keyword evidence="1" id="KW-1133">Transmembrane helix</keyword>
<dbReference type="AlphaFoldDB" id="A0A1I5M9V7"/>
<evidence type="ECO:0000313" key="3">
    <source>
        <dbReference type="Proteomes" id="UP000199398"/>
    </source>
</evidence>
<evidence type="ECO:0000256" key="1">
    <source>
        <dbReference type="SAM" id="Phobius"/>
    </source>
</evidence>
<sequence>EDAGWYRRPGLLAGIALILVIALNIVFA</sequence>
<reference evidence="2 3" key="1">
    <citation type="submission" date="2016-10" db="EMBL/GenBank/DDBJ databases">
        <authorList>
            <person name="de Groot N.N."/>
        </authorList>
    </citation>
    <scope>NUCLEOTIDE SEQUENCE [LARGE SCALE GENOMIC DNA]</scope>
    <source>
        <strain evidence="2 3">CPCC 201259</strain>
    </source>
</reference>
<accession>A0A1I5M9V7</accession>
<keyword evidence="1" id="KW-0472">Membrane</keyword>
<evidence type="ECO:0000313" key="2">
    <source>
        <dbReference type="EMBL" id="SFP06374.1"/>
    </source>
</evidence>
<name>A0A1I5M9V7_9PSEU</name>
<organism evidence="2 3">
    <name type="scientific">Saccharopolyspora antimicrobica</name>
    <dbReference type="NCBI Taxonomy" id="455193"/>
    <lineage>
        <taxon>Bacteria</taxon>
        <taxon>Bacillati</taxon>
        <taxon>Actinomycetota</taxon>
        <taxon>Actinomycetes</taxon>
        <taxon>Pseudonocardiales</taxon>
        <taxon>Pseudonocardiaceae</taxon>
        <taxon>Saccharopolyspora</taxon>
    </lineage>
</organism>
<keyword evidence="1" id="KW-0812">Transmembrane</keyword>
<feature type="transmembrane region" description="Helical" evidence="1">
    <location>
        <begin position="6"/>
        <end position="27"/>
    </location>
</feature>
<feature type="non-terminal residue" evidence="2">
    <location>
        <position position="1"/>
    </location>
</feature>